<comment type="caution">
    <text evidence="6">The sequence shown here is derived from an EMBL/GenBank/DDBJ whole genome shotgun (WGS) entry which is preliminary data.</text>
</comment>
<gene>
    <name evidence="6" type="ORF">ACFSYH_00470</name>
</gene>
<dbReference type="Gene3D" id="6.10.140.2150">
    <property type="match status" value="1"/>
</dbReference>
<keyword evidence="3 5" id="KW-0456">Lyase</keyword>
<dbReference type="InterPro" id="IPR015422">
    <property type="entry name" value="PyrdxlP-dep_Trfase_small"/>
</dbReference>
<evidence type="ECO:0000256" key="5">
    <source>
        <dbReference type="RuleBase" id="RU000382"/>
    </source>
</evidence>
<dbReference type="RefSeq" id="WP_377464449.1">
    <property type="nucleotide sequence ID" value="NZ_JBHUOP010000001.1"/>
</dbReference>
<dbReference type="InterPro" id="IPR002129">
    <property type="entry name" value="PyrdxlP-dep_de-COase"/>
</dbReference>
<comment type="similarity">
    <text evidence="4">Belongs to the group II decarboxylase family. Sphingosine-1-phosphate lyase subfamily.</text>
</comment>
<dbReference type="Pfam" id="PF00282">
    <property type="entry name" value="Pyridoxal_deC"/>
    <property type="match status" value="1"/>
</dbReference>
<accession>A0ABW5XBJ9</accession>
<evidence type="ECO:0000256" key="3">
    <source>
        <dbReference type="ARBA" id="ARBA00023239"/>
    </source>
</evidence>
<evidence type="ECO:0000256" key="4">
    <source>
        <dbReference type="ARBA" id="ARBA00038302"/>
    </source>
</evidence>
<dbReference type="Gene3D" id="3.40.640.10">
    <property type="entry name" value="Type I PLP-dependent aspartate aminotransferase-like (Major domain)"/>
    <property type="match status" value="1"/>
</dbReference>
<dbReference type="EMBL" id="JBHUOP010000001">
    <property type="protein sequence ID" value="MFD2839048.1"/>
    <property type="molecule type" value="Genomic_DNA"/>
</dbReference>
<reference evidence="7" key="1">
    <citation type="journal article" date="2019" name="Int. J. Syst. Evol. Microbiol.">
        <title>The Global Catalogue of Microorganisms (GCM) 10K type strain sequencing project: providing services to taxonomists for standard genome sequencing and annotation.</title>
        <authorList>
            <consortium name="The Broad Institute Genomics Platform"/>
            <consortium name="The Broad Institute Genome Sequencing Center for Infectious Disease"/>
            <person name="Wu L."/>
            <person name="Ma J."/>
        </authorList>
    </citation>
    <scope>NUCLEOTIDE SEQUENCE [LARGE SCALE GENOMIC DNA]</scope>
    <source>
        <strain evidence="7">KCTC 33576</strain>
    </source>
</reference>
<keyword evidence="2 5" id="KW-0663">Pyridoxal phosphate</keyword>
<dbReference type="Gene3D" id="3.90.1150.10">
    <property type="entry name" value="Aspartate Aminotransferase, domain 1"/>
    <property type="match status" value="1"/>
</dbReference>
<organism evidence="6 7">
    <name type="scientific">Populibacterium corticicola</name>
    <dbReference type="NCBI Taxonomy" id="1812826"/>
    <lineage>
        <taxon>Bacteria</taxon>
        <taxon>Bacillati</taxon>
        <taxon>Actinomycetota</taxon>
        <taxon>Actinomycetes</taxon>
        <taxon>Micrococcales</taxon>
        <taxon>Jonesiaceae</taxon>
        <taxon>Populibacterium</taxon>
    </lineage>
</organism>
<dbReference type="SUPFAM" id="SSF53383">
    <property type="entry name" value="PLP-dependent transferases"/>
    <property type="match status" value="1"/>
</dbReference>
<dbReference type="PANTHER" id="PTHR42735:SF6">
    <property type="entry name" value="SPHINGOSINE-1-PHOSPHATE LYASE 1"/>
    <property type="match status" value="1"/>
</dbReference>
<name>A0ABW5XBJ9_9MICO</name>
<evidence type="ECO:0000313" key="7">
    <source>
        <dbReference type="Proteomes" id="UP001597391"/>
    </source>
</evidence>
<proteinExistence type="inferred from homology"/>
<dbReference type="InterPro" id="IPR015424">
    <property type="entry name" value="PyrdxlP-dep_Trfase"/>
</dbReference>
<evidence type="ECO:0000256" key="2">
    <source>
        <dbReference type="ARBA" id="ARBA00022898"/>
    </source>
</evidence>
<evidence type="ECO:0000313" key="6">
    <source>
        <dbReference type="EMBL" id="MFD2839048.1"/>
    </source>
</evidence>
<dbReference type="PANTHER" id="PTHR42735">
    <property type="match status" value="1"/>
</dbReference>
<dbReference type="InterPro" id="IPR015421">
    <property type="entry name" value="PyrdxlP-dep_Trfase_major"/>
</dbReference>
<dbReference type="InterPro" id="IPR050477">
    <property type="entry name" value="GrpII_AminoAcid_Decarb"/>
</dbReference>
<comment type="cofactor">
    <cofactor evidence="1 5">
        <name>pyridoxal 5'-phosphate</name>
        <dbReference type="ChEBI" id="CHEBI:597326"/>
    </cofactor>
</comment>
<keyword evidence="7" id="KW-1185">Reference proteome</keyword>
<sequence>MNELSPRAQRIIEDIQKIRVNDAPTHGGRVLSYVYDSGIAELDELAAAAAREVQAVNGLDPTTFPSIAVMERDLLGFTRAALNGGDDVFGNVTTGGTESCLLAIKTARDVWRAKNKQFGRHAVGRIVAPSTVHAAIHKAAAYFDLTLDLVPVDPTTGAVSAEAVINRLDSDVAVVVLSAPNYPYAQLDPIEKVARVTLERDIALHVDACIGGFALPWWQGVAQPWDFSVPGVTSISADLHKYGYAPKGISILLQRGVQRHRAQYFSIVGWPGYPVVNPTLLGSKSAGPIASAWAITSYLGKEGFAELVARTQRATQELIDGMSQVVGLRVQGDPTGPLFAIVCDEAVRPSERVDPHLLVDELRTRGWFFQSQPGCFQADGSSLPHSAHLTITPVIADQTEDLLDAVRQSANIVRGRSSAGQSELVHKAAAAVMGVLAQHGVGADGSGVDDVPSQVIHQLLAVLGFDPGVGDLPTDMSSLLATAQRIPSPIAQRLLTEVLALVVQPAADPF</sequence>
<evidence type="ECO:0000256" key="1">
    <source>
        <dbReference type="ARBA" id="ARBA00001933"/>
    </source>
</evidence>
<dbReference type="Proteomes" id="UP001597391">
    <property type="component" value="Unassembled WGS sequence"/>
</dbReference>
<protein>
    <submittedName>
        <fullName evidence="6">Pyridoxal phosphate-dependent decarboxylase family protein</fullName>
    </submittedName>
</protein>